<dbReference type="InterPro" id="IPR001739">
    <property type="entry name" value="Methyl_CpG_DNA-bd"/>
</dbReference>
<feature type="region of interest" description="Disordered" evidence="6">
    <location>
        <begin position="197"/>
        <end position="231"/>
    </location>
</feature>
<dbReference type="PANTHER" id="PTHR12396:SF57">
    <property type="entry name" value="METHYL-CPG-BINDING DOMAIN PROTEIN 1"/>
    <property type="match status" value="1"/>
</dbReference>
<feature type="compositionally biased region" description="Acidic residues" evidence="6">
    <location>
        <begin position="384"/>
        <end position="399"/>
    </location>
</feature>
<feature type="compositionally biased region" description="Polar residues" evidence="6">
    <location>
        <begin position="442"/>
        <end position="453"/>
    </location>
</feature>
<dbReference type="GeneID" id="117543707"/>
<accession>A0A6P8TUT3</accession>
<feature type="region of interest" description="Disordered" evidence="6">
    <location>
        <begin position="1"/>
        <end position="118"/>
    </location>
</feature>
<feature type="compositionally biased region" description="Basic and acidic residues" evidence="6">
    <location>
        <begin position="35"/>
        <end position="59"/>
    </location>
</feature>
<keyword evidence="4" id="KW-0804">Transcription</keyword>
<dbReference type="GO" id="GO:0005654">
    <property type="term" value="C:nucleoplasm"/>
    <property type="evidence" value="ECO:0007669"/>
    <property type="project" value="UniProtKB-ARBA"/>
</dbReference>
<evidence type="ECO:0000256" key="5">
    <source>
        <dbReference type="ARBA" id="ARBA00023242"/>
    </source>
</evidence>
<feature type="domain" description="MBD" evidence="7">
    <location>
        <begin position="115"/>
        <end position="182"/>
    </location>
</feature>
<protein>
    <submittedName>
        <fullName evidence="9">Methyl-CpG-binding domain protein 1b isoform X10</fullName>
    </submittedName>
</protein>
<dbReference type="Gene3D" id="3.30.890.10">
    <property type="entry name" value="Methyl-cpg-binding Protein 2, Chain A"/>
    <property type="match status" value="1"/>
</dbReference>
<feature type="compositionally biased region" description="Basic and acidic residues" evidence="6">
    <location>
        <begin position="454"/>
        <end position="473"/>
    </location>
</feature>
<sequence length="654" mass="73007">MNMEPVGTPVPVAEPQGKDVGSSPERIMSEAGNTTDKKPHSSDPLKETPVQDKEEDKPAGLEPPVDWFEPLEEDDNDEVESLAGESEMSVSGAGSEKNHLKVHKFQQPRRKRSSPEEGWDVWPILGDGWKRKEVIRRSGSSIGQKDVYYISPKGDRVRSRVELTSVLEGVDLSTFEYKSGRFIPGGVPPTRVRIRAKRKIPESSSSESSFVERGEGTDTPDSLHRLTPNLGPKTVPSQPTVWLAQSTVVIPTQQYEYPPAEKEIKLPLPSSSRALPLPSINGDISSEENTLVCSRCGISFTGTWYDKQRKRPFCPTCWAASKTKVHPMVRFRKSPGSGGFVPQQPYNEIPDTFEDCLSFQSEVTDSQHLSLKSSDTENFSINVDIDDDDDMSTDDDDDMNWNPEMTSADSLSYELNVRNHQSSMQSNHLDFELNGLPDRVPHTSSDNNNSELDQLSRLDAEKLHADRHGPKCGEEDDDEDDDYYEEEEEEEEDELPIITQIFSMADSQVSSGVDSENQLMKLLQALRSTVMPILWYAILVNGPQLQIIQCSKQSNLTDAIVLIDPGFCYQVTVQKQPLLPTHPLYDKYPAHLTSATEVVNLLLGLEEYVVCQGLPPKDPLLRTGPIILERASTCDFLVKKKVSICSNCRALQGL</sequence>
<dbReference type="AlphaFoldDB" id="A0A6P8TUT3"/>
<name>A0A6P8TUT3_GYMAC</name>
<evidence type="ECO:0000256" key="6">
    <source>
        <dbReference type="SAM" id="MobiDB-lite"/>
    </source>
</evidence>
<dbReference type="Proteomes" id="UP000515161">
    <property type="component" value="Unplaced"/>
</dbReference>
<dbReference type="PROSITE" id="PS50982">
    <property type="entry name" value="MBD"/>
    <property type="match status" value="1"/>
</dbReference>
<evidence type="ECO:0000256" key="2">
    <source>
        <dbReference type="ARBA" id="ARBA00023015"/>
    </source>
</evidence>
<dbReference type="SMART" id="SM00391">
    <property type="entry name" value="MBD"/>
    <property type="match status" value="1"/>
</dbReference>
<feature type="compositionally biased region" description="Acidic residues" evidence="6">
    <location>
        <begin position="69"/>
        <end position="80"/>
    </location>
</feature>
<evidence type="ECO:0000313" key="9">
    <source>
        <dbReference type="RefSeq" id="XP_034068086.1"/>
    </source>
</evidence>
<gene>
    <name evidence="9" type="primary">mbd1b</name>
</gene>
<keyword evidence="3" id="KW-0238">DNA-binding</keyword>
<evidence type="ECO:0000256" key="1">
    <source>
        <dbReference type="ARBA" id="ARBA00004123"/>
    </source>
</evidence>
<proteinExistence type="predicted"/>
<dbReference type="RefSeq" id="XP_034068086.1">
    <property type="nucleotide sequence ID" value="XM_034212195.1"/>
</dbReference>
<keyword evidence="2" id="KW-0805">Transcription regulation</keyword>
<reference evidence="9" key="1">
    <citation type="submission" date="2025-08" db="UniProtKB">
        <authorList>
            <consortium name="RefSeq"/>
        </authorList>
    </citation>
    <scope>IDENTIFICATION</scope>
</reference>
<dbReference type="CTD" id="334386"/>
<feature type="compositionally biased region" description="Basic residues" evidence="6">
    <location>
        <begin position="100"/>
        <end position="112"/>
    </location>
</feature>
<dbReference type="GO" id="GO:0008327">
    <property type="term" value="F:methyl-CpG binding"/>
    <property type="evidence" value="ECO:0007669"/>
    <property type="project" value="TreeGrafter"/>
</dbReference>
<organism evidence="8 9">
    <name type="scientific">Gymnodraco acuticeps</name>
    <name type="common">Antarctic dragonfish</name>
    <dbReference type="NCBI Taxonomy" id="8218"/>
    <lineage>
        <taxon>Eukaryota</taxon>
        <taxon>Metazoa</taxon>
        <taxon>Chordata</taxon>
        <taxon>Craniata</taxon>
        <taxon>Vertebrata</taxon>
        <taxon>Euteleostomi</taxon>
        <taxon>Actinopterygii</taxon>
        <taxon>Neopterygii</taxon>
        <taxon>Teleostei</taxon>
        <taxon>Neoteleostei</taxon>
        <taxon>Acanthomorphata</taxon>
        <taxon>Eupercaria</taxon>
        <taxon>Perciformes</taxon>
        <taxon>Notothenioidei</taxon>
        <taxon>Bathydraconidae</taxon>
        <taxon>Gymnodraco</taxon>
    </lineage>
</organism>
<dbReference type="Pfam" id="PF01429">
    <property type="entry name" value="MBD"/>
    <property type="match status" value="1"/>
</dbReference>
<dbReference type="GO" id="GO:0000122">
    <property type="term" value="P:negative regulation of transcription by RNA polymerase II"/>
    <property type="evidence" value="ECO:0007669"/>
    <property type="project" value="TreeGrafter"/>
</dbReference>
<evidence type="ECO:0000313" key="8">
    <source>
        <dbReference type="Proteomes" id="UP000515161"/>
    </source>
</evidence>
<dbReference type="SUPFAM" id="SSF54171">
    <property type="entry name" value="DNA-binding domain"/>
    <property type="match status" value="1"/>
</dbReference>
<evidence type="ECO:0000256" key="4">
    <source>
        <dbReference type="ARBA" id="ARBA00023163"/>
    </source>
</evidence>
<keyword evidence="5" id="KW-0539">Nucleus</keyword>
<feature type="region of interest" description="Disordered" evidence="6">
    <location>
        <begin position="380"/>
        <end position="406"/>
    </location>
</feature>
<feature type="compositionally biased region" description="Acidic residues" evidence="6">
    <location>
        <begin position="474"/>
        <end position="494"/>
    </location>
</feature>
<evidence type="ECO:0000256" key="3">
    <source>
        <dbReference type="ARBA" id="ARBA00023125"/>
    </source>
</evidence>
<feature type="compositionally biased region" description="Basic and acidic residues" evidence="6">
    <location>
        <begin position="210"/>
        <end position="224"/>
    </location>
</feature>
<keyword evidence="8" id="KW-1185">Reference proteome</keyword>
<dbReference type="PANTHER" id="PTHR12396">
    <property type="entry name" value="METHYL-CPG BINDING PROTEIN, MBD"/>
    <property type="match status" value="1"/>
</dbReference>
<comment type="subcellular location">
    <subcellularLocation>
        <location evidence="1">Nucleus</location>
    </subcellularLocation>
</comment>
<feature type="region of interest" description="Disordered" evidence="6">
    <location>
        <begin position="431"/>
        <end position="494"/>
    </location>
</feature>
<dbReference type="GO" id="GO:0006346">
    <property type="term" value="P:DNA methylation-dependent constitutive heterochromatin formation"/>
    <property type="evidence" value="ECO:0007669"/>
    <property type="project" value="TreeGrafter"/>
</dbReference>
<evidence type="ECO:0000259" key="7">
    <source>
        <dbReference type="PROSITE" id="PS50982"/>
    </source>
</evidence>
<dbReference type="InterPro" id="IPR016177">
    <property type="entry name" value="DNA-bd_dom_sf"/>
</dbReference>
<dbReference type="CDD" id="cd01396">
    <property type="entry name" value="MeCP2_MBD"/>
    <property type="match status" value="1"/>
</dbReference>